<reference evidence="1 2" key="1">
    <citation type="submission" date="2011-06" db="EMBL/GenBank/DDBJ databases">
        <title>Two lysogenic phages can combine to generate a single lytic phage.</title>
        <authorList>
            <person name="Petrovski S."/>
        </authorList>
    </citation>
    <scope>NUCLEOTIDE SEQUENCE [LARGE SCALE GENOMIC DNA]</scope>
</reference>
<sequence length="59" mass="6540">MSDHVHSFECTKSGGPCRSIGARCNAPHPDRQDLKCARLDGHVGDHDAFGLAMKRIHWN</sequence>
<proteinExistence type="predicted"/>
<dbReference type="EMBL" id="JN116823">
    <property type="protein sequence ID" value="AEV51904.1"/>
    <property type="molecule type" value="Genomic_DNA"/>
</dbReference>
<protein>
    <submittedName>
        <fullName evidence="1">Uncharacterized protein</fullName>
    </submittedName>
</protein>
<dbReference type="Proteomes" id="UP000005427">
    <property type="component" value="Segment"/>
</dbReference>
<evidence type="ECO:0000313" key="2">
    <source>
        <dbReference type="Proteomes" id="UP000005427"/>
    </source>
</evidence>
<name>G9FGZ3_9CAUD</name>
<dbReference type="GeneID" id="11541296"/>
<organism evidence="1 2">
    <name type="scientific">Rhodococcus phage REQ2</name>
    <dbReference type="NCBI Taxonomy" id="1109713"/>
    <lineage>
        <taxon>Viruses</taxon>
        <taxon>Duplodnaviria</taxon>
        <taxon>Heunggongvirae</taxon>
        <taxon>Uroviricota</taxon>
        <taxon>Caudoviricetes</taxon>
        <taxon>Caudoviricetes incertae sedis</taxon>
        <taxon>Melbournevirus</taxon>
        <taxon>Melbournevirus REQ2</taxon>
    </lineage>
</organism>
<accession>G9FGZ3</accession>
<evidence type="ECO:0000313" key="1">
    <source>
        <dbReference type="EMBL" id="AEV51904.1"/>
    </source>
</evidence>
<dbReference type="KEGG" id="vg:11541296"/>
<dbReference type="RefSeq" id="YP_005087094.1">
    <property type="nucleotide sequence ID" value="NC_016652.1"/>
</dbReference>
<keyword evidence="2" id="KW-1185">Reference proteome</keyword>